<dbReference type="InterPro" id="IPR050696">
    <property type="entry name" value="FtsA/MreB"/>
</dbReference>
<dbReference type="Proteomes" id="UP000001556">
    <property type="component" value="Chromosome"/>
</dbReference>
<dbReference type="PANTHER" id="PTHR32432:SF3">
    <property type="entry name" value="ETHANOLAMINE UTILIZATION PROTEIN EUTJ"/>
    <property type="match status" value="1"/>
</dbReference>
<dbReference type="PANTHER" id="PTHR32432">
    <property type="entry name" value="CELL DIVISION PROTEIN FTSA-RELATED"/>
    <property type="match status" value="1"/>
</dbReference>
<dbReference type="InterPro" id="IPR005883">
    <property type="entry name" value="PilM"/>
</dbReference>
<dbReference type="RefSeq" id="WP_011877398.1">
    <property type="nucleotide sequence ID" value="NC_009253.1"/>
</dbReference>
<dbReference type="PIRSF" id="PIRSF019169">
    <property type="entry name" value="PilM"/>
    <property type="match status" value="1"/>
</dbReference>
<dbReference type="InterPro" id="IPR043129">
    <property type="entry name" value="ATPase_NBD"/>
</dbReference>
<dbReference type="EMBL" id="CP000612">
    <property type="protein sequence ID" value="ABO49572.1"/>
    <property type="molecule type" value="Genomic_DNA"/>
</dbReference>
<proteinExistence type="predicted"/>
<dbReference type="Pfam" id="PF11104">
    <property type="entry name" value="PilM_2"/>
    <property type="match status" value="1"/>
</dbReference>
<dbReference type="eggNOG" id="COG4972">
    <property type="taxonomic scope" value="Bacteria"/>
</dbReference>
<dbReference type="SUPFAM" id="SSF53067">
    <property type="entry name" value="Actin-like ATPase domain"/>
    <property type="match status" value="2"/>
</dbReference>
<sequence>MAFFKPAGAVGLQIDTGIIRVVELKGTARFASLVTAGQIDIPDHAVVDGIVVDVQTVAQAIRDLWERHNIKDREVVLGICNQGVFMRYTTFPKIPDKKLAQALRFQAGEYFPIDNSQLVFDYAVLGEDKKANNIKLKVLLVAARKDLLDISLRTLEAAHLQPKVVDISYLALLRTLTREQLSDSLVLVDLANGLTTIQLVHEGIPRFSRVISHSLQSYAREVNVPLADENLTSLPLVAATEEVAARSYTGFNTPEDWSTTLANEIRSSVSYYLAQANAGSVEIVILSGRGARISGLAERLQEELGVRVEVLYPLKNLQESLQSNGLGFADIGTDFTSCIGLALRGLGE</sequence>
<dbReference type="OrthoDB" id="1803742at2"/>
<reference evidence="1 2" key="1">
    <citation type="submission" date="2007-03" db="EMBL/GenBank/DDBJ databases">
        <title>Complete sequence of Desulfotomaculum reducens MI-1.</title>
        <authorList>
            <consortium name="US DOE Joint Genome Institute"/>
            <person name="Copeland A."/>
            <person name="Lucas S."/>
            <person name="Lapidus A."/>
            <person name="Barry K."/>
            <person name="Detter J.C."/>
            <person name="Glavina del Rio T."/>
            <person name="Hammon N."/>
            <person name="Israni S."/>
            <person name="Dalin E."/>
            <person name="Tice H."/>
            <person name="Pitluck S."/>
            <person name="Sims D."/>
            <person name="Brettin T."/>
            <person name="Bruce D."/>
            <person name="Han C."/>
            <person name="Tapia R."/>
            <person name="Schmutz J."/>
            <person name="Larimer F."/>
            <person name="Land M."/>
            <person name="Hauser L."/>
            <person name="Kyrpides N."/>
            <person name="Kim E."/>
            <person name="Tebo B.M."/>
            <person name="Richardson P."/>
        </authorList>
    </citation>
    <scope>NUCLEOTIDE SEQUENCE [LARGE SCALE GENOMIC DNA]</scope>
    <source>
        <strain evidence="1 2">MI-1</strain>
    </source>
</reference>
<dbReference type="HOGENOM" id="CLU_050686_0_0_9"/>
<dbReference type="NCBIfam" id="TIGR01175">
    <property type="entry name" value="pilM"/>
    <property type="match status" value="1"/>
</dbReference>
<dbReference type="Gene3D" id="3.30.1490.300">
    <property type="match status" value="1"/>
</dbReference>
<evidence type="ECO:0000313" key="2">
    <source>
        <dbReference type="Proteomes" id="UP000001556"/>
    </source>
</evidence>
<protein>
    <submittedName>
        <fullName evidence="1">Type IV pilus assembly protein PilM</fullName>
    </submittedName>
</protein>
<evidence type="ECO:0000313" key="1">
    <source>
        <dbReference type="EMBL" id="ABO49572.1"/>
    </source>
</evidence>
<dbReference type="CDD" id="cd24049">
    <property type="entry name" value="ASKHA_NBD_PilM"/>
    <property type="match status" value="1"/>
</dbReference>
<accession>A4J3B9</accession>
<dbReference type="AlphaFoldDB" id="A4J3B9"/>
<gene>
    <name evidence="1" type="ordered locus">Dred_1037</name>
</gene>
<dbReference type="Gene3D" id="3.30.420.40">
    <property type="match status" value="2"/>
</dbReference>
<dbReference type="KEGG" id="drm:Dred_1037"/>
<dbReference type="STRING" id="349161.Dred_1037"/>
<organism evidence="1 2">
    <name type="scientific">Desulforamulus reducens (strain ATCC BAA-1160 / DSM 100696 / MI-1)</name>
    <name type="common">Desulfotomaculum reducens</name>
    <dbReference type="NCBI Taxonomy" id="349161"/>
    <lineage>
        <taxon>Bacteria</taxon>
        <taxon>Bacillati</taxon>
        <taxon>Bacillota</taxon>
        <taxon>Clostridia</taxon>
        <taxon>Eubacteriales</taxon>
        <taxon>Peptococcaceae</taxon>
        <taxon>Desulforamulus</taxon>
    </lineage>
</organism>
<name>A4J3B9_DESRM</name>
<keyword evidence="2" id="KW-1185">Reference proteome</keyword>